<dbReference type="EMBL" id="GGEC01013252">
    <property type="protein sequence ID" value="MBW93735.1"/>
    <property type="molecule type" value="Transcribed_RNA"/>
</dbReference>
<feature type="signal peptide" evidence="1">
    <location>
        <begin position="1"/>
        <end position="23"/>
    </location>
</feature>
<accession>A0A2P2JJX5</accession>
<keyword evidence="1" id="KW-0732">Signal</keyword>
<evidence type="ECO:0000313" key="2">
    <source>
        <dbReference type="EMBL" id="MBW93735.1"/>
    </source>
</evidence>
<proteinExistence type="predicted"/>
<protein>
    <submittedName>
        <fullName evidence="2">Uncharacterized protein</fullName>
    </submittedName>
</protein>
<name>A0A2P2JJX5_RHIMU</name>
<reference evidence="2" key="1">
    <citation type="submission" date="2018-02" db="EMBL/GenBank/DDBJ databases">
        <title>Rhizophora mucronata_Transcriptome.</title>
        <authorList>
            <person name="Meera S.P."/>
            <person name="Sreeshan A."/>
            <person name="Augustine A."/>
        </authorList>
    </citation>
    <scope>NUCLEOTIDE SEQUENCE</scope>
    <source>
        <tissue evidence="2">Leaf</tissue>
    </source>
</reference>
<organism evidence="2">
    <name type="scientific">Rhizophora mucronata</name>
    <name type="common">Asiatic mangrove</name>
    <dbReference type="NCBI Taxonomy" id="61149"/>
    <lineage>
        <taxon>Eukaryota</taxon>
        <taxon>Viridiplantae</taxon>
        <taxon>Streptophyta</taxon>
        <taxon>Embryophyta</taxon>
        <taxon>Tracheophyta</taxon>
        <taxon>Spermatophyta</taxon>
        <taxon>Magnoliopsida</taxon>
        <taxon>eudicotyledons</taxon>
        <taxon>Gunneridae</taxon>
        <taxon>Pentapetalae</taxon>
        <taxon>rosids</taxon>
        <taxon>fabids</taxon>
        <taxon>Malpighiales</taxon>
        <taxon>Rhizophoraceae</taxon>
        <taxon>Rhizophora</taxon>
    </lineage>
</organism>
<feature type="chain" id="PRO_5015158613" evidence="1">
    <location>
        <begin position="24"/>
        <end position="49"/>
    </location>
</feature>
<dbReference type="AlphaFoldDB" id="A0A2P2JJX5"/>
<evidence type="ECO:0000256" key="1">
    <source>
        <dbReference type="SAM" id="SignalP"/>
    </source>
</evidence>
<sequence length="49" mass="5785">MGFQLVLSLPYSLSVRLLRLLFAFCTQPSRYVKFEIFRFTLFLLHSDIG</sequence>